<dbReference type="GO" id="GO:0012505">
    <property type="term" value="C:endomembrane system"/>
    <property type="evidence" value="ECO:0007669"/>
    <property type="project" value="UniProtKB-SubCell"/>
</dbReference>
<keyword evidence="5" id="KW-0443">Lipid metabolism</keyword>
<feature type="transmembrane region" description="Helical" evidence="10">
    <location>
        <begin position="59"/>
        <end position="78"/>
    </location>
</feature>
<keyword evidence="8" id="KW-1208">Phospholipid metabolism</keyword>
<evidence type="ECO:0000256" key="6">
    <source>
        <dbReference type="ARBA" id="ARBA00023136"/>
    </source>
</evidence>
<organism evidence="11 12">
    <name type="scientific">Vitrella brassicaformis (strain CCMP3155)</name>
    <dbReference type="NCBI Taxonomy" id="1169540"/>
    <lineage>
        <taxon>Eukaryota</taxon>
        <taxon>Sar</taxon>
        <taxon>Alveolata</taxon>
        <taxon>Colpodellida</taxon>
        <taxon>Vitrellaceae</taxon>
        <taxon>Vitrella</taxon>
    </lineage>
</organism>
<feature type="transmembrane region" description="Helical" evidence="10">
    <location>
        <begin position="147"/>
        <end position="166"/>
    </location>
</feature>
<sequence length="263" mass="29947">MAPPDTRTPPSTASGSTEQLDAAVKKDEAAAKPSGPLYGTDIADIRFGPTFGFKTTNQAINLHKAFVPVFIMLMMVAFNNYELPIVVYFVMHTCYALFWITIYSTFPFKNFEFELGNAEFWMTFTMANSYLSIAVALAWTTRELPPWRIGLALFSFMWGIFLNFVTDAQTYCMLKYRKGLITDGMYQRTRNPGYLGEVLIYAGYCMMAKSWVGWCVCLVWWLGVFVPNATKKDKSLSRYPGFEAYKAHTYAFLPKLTPFPALF</sequence>
<dbReference type="InParanoid" id="A0A0G4F4C6"/>
<dbReference type="PhylomeDB" id="A0A0G4F4C6"/>
<dbReference type="GO" id="GO:0006656">
    <property type="term" value="P:phosphatidylcholine biosynthetic process"/>
    <property type="evidence" value="ECO:0007669"/>
    <property type="project" value="UniProtKB-UniPathway"/>
</dbReference>
<gene>
    <name evidence="11" type="ORF">Vbra_21201</name>
</gene>
<dbReference type="OMA" id="IQIRWIV"/>
<evidence type="ECO:0000256" key="1">
    <source>
        <dbReference type="ARBA" id="ARBA00004127"/>
    </source>
</evidence>
<feature type="compositionally biased region" description="Polar residues" evidence="9">
    <location>
        <begin position="8"/>
        <end position="19"/>
    </location>
</feature>
<keyword evidence="12" id="KW-1185">Reference proteome</keyword>
<evidence type="ECO:0000256" key="10">
    <source>
        <dbReference type="SAM" id="Phobius"/>
    </source>
</evidence>
<evidence type="ECO:0000256" key="9">
    <source>
        <dbReference type="SAM" id="MobiDB-lite"/>
    </source>
</evidence>
<evidence type="ECO:0000256" key="2">
    <source>
        <dbReference type="ARBA" id="ARBA00022516"/>
    </source>
</evidence>
<evidence type="ECO:0000256" key="8">
    <source>
        <dbReference type="ARBA" id="ARBA00023264"/>
    </source>
</evidence>
<dbReference type="PROSITE" id="PS50244">
    <property type="entry name" value="S5A_REDUCTASE"/>
    <property type="match status" value="1"/>
</dbReference>
<feature type="region of interest" description="Disordered" evidence="9">
    <location>
        <begin position="1"/>
        <end position="20"/>
    </location>
</feature>
<dbReference type="UniPathway" id="UPA00753"/>
<feature type="transmembrane region" description="Helical" evidence="10">
    <location>
        <begin position="211"/>
        <end position="229"/>
    </location>
</feature>
<comment type="subcellular location">
    <subcellularLocation>
        <location evidence="1">Endomembrane system</location>
        <topology evidence="1">Multi-pass membrane protein</topology>
    </subcellularLocation>
</comment>
<protein>
    <submittedName>
        <fullName evidence="11">Uncharacterized protein</fullName>
    </submittedName>
</protein>
<keyword evidence="3 10" id="KW-0812">Transmembrane</keyword>
<evidence type="ECO:0000256" key="5">
    <source>
        <dbReference type="ARBA" id="ARBA00023098"/>
    </source>
</evidence>
<dbReference type="OrthoDB" id="67965at2759"/>
<name>A0A0G4F4C6_VITBC</name>
<evidence type="ECO:0000256" key="4">
    <source>
        <dbReference type="ARBA" id="ARBA00022989"/>
    </source>
</evidence>
<keyword evidence="2" id="KW-0444">Lipid biosynthesis</keyword>
<evidence type="ECO:0000256" key="3">
    <source>
        <dbReference type="ARBA" id="ARBA00022692"/>
    </source>
</evidence>
<reference evidence="11 12" key="1">
    <citation type="submission" date="2014-11" db="EMBL/GenBank/DDBJ databases">
        <authorList>
            <person name="Zhu J."/>
            <person name="Qi W."/>
            <person name="Song R."/>
        </authorList>
    </citation>
    <scope>NUCLEOTIDE SEQUENCE [LARGE SCALE GENOMIC DNA]</scope>
</reference>
<accession>A0A0G4F4C6</accession>
<evidence type="ECO:0000256" key="7">
    <source>
        <dbReference type="ARBA" id="ARBA00023209"/>
    </source>
</evidence>
<evidence type="ECO:0000313" key="11">
    <source>
        <dbReference type="EMBL" id="CEM06728.1"/>
    </source>
</evidence>
<keyword evidence="6 10" id="KW-0472">Membrane</keyword>
<keyword evidence="4 10" id="KW-1133">Transmembrane helix</keyword>
<dbReference type="Pfam" id="PF04191">
    <property type="entry name" value="PEMT"/>
    <property type="match status" value="1"/>
</dbReference>
<dbReference type="InterPro" id="IPR007318">
    <property type="entry name" value="Phopholipid_MeTrfase"/>
</dbReference>
<dbReference type="Proteomes" id="UP000041254">
    <property type="component" value="Unassembled WGS sequence"/>
</dbReference>
<proteinExistence type="predicted"/>
<feature type="transmembrane region" description="Helical" evidence="10">
    <location>
        <begin position="85"/>
        <end position="108"/>
    </location>
</feature>
<dbReference type="Gene3D" id="1.20.120.1630">
    <property type="match status" value="1"/>
</dbReference>
<dbReference type="EMBL" id="CDMY01000369">
    <property type="protein sequence ID" value="CEM06728.1"/>
    <property type="molecule type" value="Genomic_DNA"/>
</dbReference>
<dbReference type="VEuPathDB" id="CryptoDB:Vbra_21201"/>
<dbReference type="AlphaFoldDB" id="A0A0G4F4C6"/>
<evidence type="ECO:0000313" key="12">
    <source>
        <dbReference type="Proteomes" id="UP000041254"/>
    </source>
</evidence>
<feature type="transmembrane region" description="Helical" evidence="10">
    <location>
        <begin position="120"/>
        <end position="140"/>
    </location>
</feature>
<keyword evidence="7" id="KW-0594">Phospholipid biosynthesis</keyword>